<evidence type="ECO:0000256" key="1">
    <source>
        <dbReference type="SAM" id="Phobius"/>
    </source>
</evidence>
<dbReference type="AlphaFoldDB" id="A0A1M7ZHM0"/>
<keyword evidence="1" id="KW-0812">Transmembrane</keyword>
<feature type="transmembrane region" description="Helical" evidence="1">
    <location>
        <begin position="30"/>
        <end position="50"/>
    </location>
</feature>
<accession>A0A1M7ZHM0</accession>
<evidence type="ECO:0000313" key="2">
    <source>
        <dbReference type="EMBL" id="SHO64322.1"/>
    </source>
</evidence>
<protein>
    <submittedName>
        <fullName evidence="2">Uncharacterized protein</fullName>
    </submittedName>
</protein>
<dbReference type="OrthoDB" id="673018at2"/>
<organism evidence="2 3">
    <name type="scientific">Algoriphagus zhangzhouensis</name>
    <dbReference type="NCBI Taxonomy" id="1073327"/>
    <lineage>
        <taxon>Bacteria</taxon>
        <taxon>Pseudomonadati</taxon>
        <taxon>Bacteroidota</taxon>
        <taxon>Cytophagia</taxon>
        <taxon>Cytophagales</taxon>
        <taxon>Cyclobacteriaceae</taxon>
        <taxon>Algoriphagus</taxon>
    </lineage>
</organism>
<keyword evidence="1" id="KW-0472">Membrane</keyword>
<keyword evidence="3" id="KW-1185">Reference proteome</keyword>
<dbReference type="EMBL" id="FRXN01000005">
    <property type="protein sequence ID" value="SHO64322.1"/>
    <property type="molecule type" value="Genomic_DNA"/>
</dbReference>
<evidence type="ECO:0000313" key="3">
    <source>
        <dbReference type="Proteomes" id="UP000184609"/>
    </source>
</evidence>
<dbReference type="STRING" id="1073327.SAMN04488108_3373"/>
<dbReference type="Proteomes" id="UP000184609">
    <property type="component" value="Unassembled WGS sequence"/>
</dbReference>
<sequence length="319" mass="38025">MTFLLQILIASVIYAVTAIIILAVSKQKVLTGLIQILSVFFLIGGAFLFFTEYSSIHKREVRNGAIELIDWDDLPENQFIKNELVALRHFQEYRNALKGYEFFLLDIVHKGNDPESYQSTLRDQIISQLENQEYGASYWNKVFDIAFEFEPSTEEFEQANYEAVFSIPFGFQSQEEAEDFGDLEIEENYSSFERASQLMYIAQKAQSIDRTSDRVSFFWDQNKVYFYTFFSNTRYEQLCKKLIDDLILVYEEIVKAPSHKEFYKKYDVSDEKFLDFHSKKFTKKFKYSWPFSFWDRRFAEENETEVFRILKEIQTHYKN</sequence>
<dbReference type="RefSeq" id="WP_073572987.1">
    <property type="nucleotide sequence ID" value="NZ_FRXN01000005.1"/>
</dbReference>
<gene>
    <name evidence="2" type="ORF">SAMN04488108_3373</name>
</gene>
<proteinExistence type="predicted"/>
<name>A0A1M7ZHM0_9BACT</name>
<keyword evidence="1" id="KW-1133">Transmembrane helix</keyword>
<reference evidence="3" key="1">
    <citation type="submission" date="2016-12" db="EMBL/GenBank/DDBJ databases">
        <authorList>
            <person name="Varghese N."/>
            <person name="Submissions S."/>
        </authorList>
    </citation>
    <scope>NUCLEOTIDE SEQUENCE [LARGE SCALE GENOMIC DNA]</scope>
    <source>
        <strain evidence="3">DSM 25035</strain>
    </source>
</reference>
<feature type="transmembrane region" description="Helical" evidence="1">
    <location>
        <begin position="7"/>
        <end position="24"/>
    </location>
</feature>